<protein>
    <submittedName>
        <fullName evidence="3">DNA-binding XRE family transcriptional regulator</fullName>
    </submittedName>
</protein>
<reference evidence="3 4" key="1">
    <citation type="submission" date="2018-10" db="EMBL/GenBank/DDBJ databases">
        <title>Sequencing the genomes of 1000 actinobacteria strains.</title>
        <authorList>
            <person name="Klenk H.-P."/>
        </authorList>
    </citation>
    <scope>NUCLEOTIDE SEQUENCE [LARGE SCALE GENOMIC DNA]</scope>
    <source>
        <strain evidence="3 4">DSM 43911</strain>
    </source>
</reference>
<dbReference type="InterPro" id="IPR001387">
    <property type="entry name" value="Cro/C1-type_HTH"/>
</dbReference>
<keyword evidence="3" id="KW-0238">DNA-binding</keyword>
<dbReference type="PROSITE" id="PS50943">
    <property type="entry name" value="HTH_CROC1"/>
    <property type="match status" value="1"/>
</dbReference>
<dbReference type="SMART" id="SM00530">
    <property type="entry name" value="HTH_XRE"/>
    <property type="match status" value="1"/>
</dbReference>
<dbReference type="AlphaFoldDB" id="A0A495XD27"/>
<dbReference type="Pfam" id="PF01381">
    <property type="entry name" value="HTH_3"/>
    <property type="match status" value="1"/>
</dbReference>
<dbReference type="InterPro" id="IPR010982">
    <property type="entry name" value="Lambda_DNA-bd_dom_sf"/>
</dbReference>
<dbReference type="SUPFAM" id="SSF47413">
    <property type="entry name" value="lambda repressor-like DNA-binding domains"/>
    <property type="match status" value="1"/>
</dbReference>
<dbReference type="Proteomes" id="UP000272729">
    <property type="component" value="Unassembled WGS sequence"/>
</dbReference>
<sequence length="140" mass="14870">MSTHDKATSPQWAYLDGELRKRGLTTDDLVRRAGVARSEITAWRNGQPASVPTARAIATFLGVSTLDILVEAGGTTGQEAQRRPIEGLDPTALTEDELLLELAQCLRSRRQLSSLAPHSLPAAATGDNDNGHGGLDADPT</sequence>
<dbReference type="GO" id="GO:0003677">
    <property type="term" value="F:DNA binding"/>
    <property type="evidence" value="ECO:0007669"/>
    <property type="project" value="UniProtKB-KW"/>
</dbReference>
<feature type="domain" description="HTH cro/C1-type" evidence="2">
    <location>
        <begin position="21"/>
        <end position="69"/>
    </location>
</feature>
<keyword evidence="4" id="KW-1185">Reference proteome</keyword>
<dbReference type="Gene3D" id="1.10.260.40">
    <property type="entry name" value="lambda repressor-like DNA-binding domains"/>
    <property type="match status" value="1"/>
</dbReference>
<evidence type="ECO:0000259" key="2">
    <source>
        <dbReference type="PROSITE" id="PS50943"/>
    </source>
</evidence>
<feature type="region of interest" description="Disordered" evidence="1">
    <location>
        <begin position="117"/>
        <end position="140"/>
    </location>
</feature>
<gene>
    <name evidence="3" type="ORF">DFJ66_2664</name>
</gene>
<evidence type="ECO:0000313" key="4">
    <source>
        <dbReference type="Proteomes" id="UP000272729"/>
    </source>
</evidence>
<dbReference type="RefSeq" id="WP_121221196.1">
    <property type="nucleotide sequence ID" value="NZ_JBIUBA010000002.1"/>
</dbReference>
<name>A0A495XD27_9PSEU</name>
<organism evidence="3 4">
    <name type="scientific">Saccharothrix variisporea</name>
    <dbReference type="NCBI Taxonomy" id="543527"/>
    <lineage>
        <taxon>Bacteria</taxon>
        <taxon>Bacillati</taxon>
        <taxon>Actinomycetota</taxon>
        <taxon>Actinomycetes</taxon>
        <taxon>Pseudonocardiales</taxon>
        <taxon>Pseudonocardiaceae</taxon>
        <taxon>Saccharothrix</taxon>
    </lineage>
</organism>
<comment type="caution">
    <text evidence="3">The sequence shown here is derived from an EMBL/GenBank/DDBJ whole genome shotgun (WGS) entry which is preliminary data.</text>
</comment>
<accession>A0A495XD27</accession>
<dbReference type="OrthoDB" id="3700067at2"/>
<dbReference type="EMBL" id="RBXR01000001">
    <property type="protein sequence ID" value="RKT69438.1"/>
    <property type="molecule type" value="Genomic_DNA"/>
</dbReference>
<dbReference type="CDD" id="cd00093">
    <property type="entry name" value="HTH_XRE"/>
    <property type="match status" value="1"/>
</dbReference>
<evidence type="ECO:0000313" key="3">
    <source>
        <dbReference type="EMBL" id="RKT69438.1"/>
    </source>
</evidence>
<proteinExistence type="predicted"/>
<evidence type="ECO:0000256" key="1">
    <source>
        <dbReference type="SAM" id="MobiDB-lite"/>
    </source>
</evidence>